<organism evidence="11 12">
    <name type="scientific">Parolsenella catena</name>
    <dbReference type="NCBI Taxonomy" id="2003188"/>
    <lineage>
        <taxon>Bacteria</taxon>
        <taxon>Bacillati</taxon>
        <taxon>Actinomycetota</taxon>
        <taxon>Coriobacteriia</taxon>
        <taxon>Coriobacteriales</taxon>
        <taxon>Atopobiaceae</taxon>
        <taxon>Parolsenella</taxon>
    </lineage>
</organism>
<dbReference type="EMBL" id="AP019367">
    <property type="protein sequence ID" value="BBH50644.1"/>
    <property type="molecule type" value="Genomic_DNA"/>
</dbReference>
<feature type="binding site" evidence="8">
    <location>
        <position position="282"/>
    </location>
    <ligand>
        <name>glycerol</name>
        <dbReference type="ChEBI" id="CHEBI:17754"/>
    </ligand>
</feature>
<dbReference type="GO" id="GO:0046872">
    <property type="term" value="F:metal ion binding"/>
    <property type="evidence" value="ECO:0007669"/>
    <property type="project" value="UniProtKB-KW"/>
</dbReference>
<dbReference type="Gene3D" id="3.40.50.1970">
    <property type="match status" value="1"/>
</dbReference>
<evidence type="ECO:0000256" key="1">
    <source>
        <dbReference type="ARBA" id="ARBA00022723"/>
    </source>
</evidence>
<dbReference type="OrthoDB" id="323926at2"/>
<keyword evidence="2" id="KW-0560">Oxidoreductase</keyword>
<dbReference type="InterPro" id="IPR016205">
    <property type="entry name" value="Glycerol_DH"/>
</dbReference>
<proteinExistence type="predicted"/>
<keyword evidence="3 9" id="KW-0520">NAD</keyword>
<evidence type="ECO:0000256" key="7">
    <source>
        <dbReference type="ARBA" id="ARBA00049006"/>
    </source>
</evidence>
<dbReference type="SUPFAM" id="SSF56796">
    <property type="entry name" value="Dehydroquinate synthase-like"/>
    <property type="match status" value="1"/>
</dbReference>
<name>A0A3G9K7X7_9ACTN</name>
<evidence type="ECO:0000256" key="6">
    <source>
        <dbReference type="ARBA" id="ARBA00040132"/>
    </source>
</evidence>
<comment type="catalytic activity">
    <reaction evidence="7">
        <text>glycerol + NAD(+) = dihydroxyacetone + NADH + H(+)</text>
        <dbReference type="Rhea" id="RHEA:13769"/>
        <dbReference type="ChEBI" id="CHEBI:15378"/>
        <dbReference type="ChEBI" id="CHEBI:16016"/>
        <dbReference type="ChEBI" id="CHEBI:17754"/>
        <dbReference type="ChEBI" id="CHEBI:57540"/>
        <dbReference type="ChEBI" id="CHEBI:57945"/>
        <dbReference type="EC" id="1.1.1.6"/>
    </reaction>
</comment>
<evidence type="ECO:0000256" key="4">
    <source>
        <dbReference type="ARBA" id="ARBA00037918"/>
    </source>
</evidence>
<dbReference type="Gene3D" id="1.20.1090.10">
    <property type="entry name" value="Dehydroquinate synthase-like - alpha domain"/>
    <property type="match status" value="1"/>
</dbReference>
<feature type="binding site" evidence="9">
    <location>
        <begin position="100"/>
        <end position="104"/>
    </location>
    <ligand>
        <name>NAD(+)</name>
        <dbReference type="ChEBI" id="CHEBI:57540"/>
    </ligand>
</feature>
<evidence type="ECO:0000313" key="11">
    <source>
        <dbReference type="EMBL" id="BBH50644.1"/>
    </source>
</evidence>
<dbReference type="GeneID" id="88849364"/>
<keyword evidence="12" id="KW-1185">Reference proteome</keyword>
<feature type="domain" description="Alcohol dehydrogenase iron-type/glycerol dehydrogenase GldA" evidence="10">
    <location>
        <begin position="16"/>
        <end position="144"/>
    </location>
</feature>
<evidence type="ECO:0000256" key="3">
    <source>
        <dbReference type="ARBA" id="ARBA00023027"/>
    </source>
</evidence>
<dbReference type="PANTHER" id="PTHR43616:SF5">
    <property type="entry name" value="GLYCEROL DEHYDROGENASE 1"/>
    <property type="match status" value="1"/>
</dbReference>
<feature type="binding site" evidence="9">
    <location>
        <position position="137"/>
    </location>
    <ligand>
        <name>NAD(+)</name>
        <dbReference type="ChEBI" id="CHEBI:57540"/>
    </ligand>
</feature>
<comment type="cofactor">
    <cofactor evidence="8">
        <name>Zn(2+)</name>
        <dbReference type="ChEBI" id="CHEBI:29105"/>
    </cofactor>
    <text evidence="8">Binds 1 zinc ion per subunit.</text>
</comment>
<sequence length="363" mass="39763">MDLSSRDSAIKFGMGRYRQASGLLEQLGDELSRFGNKALVIAGERSWGAVRDRLVPVFEESKIETSLVIWKGACCAEGARELSDRAAEIDAKQIIGIGGGKIIDLAKATAELGGVGATLIPTNVAQCAPGACTSVMYTPDGAKDVTWRYGHEVNGCYIDLDVIAQCPPRYLAAGIVDAMAKKIEILNGRPDLELVSTDIDLYTAYNLACYTYDVLDSRWQQAIEDNRAGRVTKALEDVVFAAVPVTGVISNTTRGYNQTQIAHVIYDGVRTLFTEEAKQSLHGEIVAVGLFCQLYFNGLEKEEDGLKNMLRSMEMPLTLSDLGIDPKEENLEALERYIAGSRHFNSEDPIARKRLHCAMLEMI</sequence>
<dbReference type="InterPro" id="IPR001670">
    <property type="entry name" value="ADH_Fe/GldA"/>
</dbReference>
<dbReference type="RefSeq" id="WP_126422623.1">
    <property type="nucleotide sequence ID" value="NZ_AP019367.1"/>
</dbReference>
<feature type="binding site" evidence="8">
    <location>
        <position position="177"/>
    </location>
    <ligand>
        <name>glycerol</name>
        <dbReference type="ChEBI" id="CHEBI:17754"/>
    </ligand>
</feature>
<accession>A0A3G9K7X7</accession>
<dbReference type="Proteomes" id="UP000273154">
    <property type="component" value="Chromosome"/>
</dbReference>
<evidence type="ECO:0000256" key="2">
    <source>
        <dbReference type="ARBA" id="ARBA00023002"/>
    </source>
</evidence>
<dbReference type="PIRSF" id="PIRSF000112">
    <property type="entry name" value="Glycerol_dehydrogenase"/>
    <property type="match status" value="1"/>
</dbReference>
<evidence type="ECO:0000256" key="8">
    <source>
        <dbReference type="PIRSR" id="PIRSR000112-1"/>
    </source>
</evidence>
<feature type="binding site" evidence="8">
    <location>
        <position position="263"/>
    </location>
    <ligand>
        <name>glycerol</name>
        <dbReference type="ChEBI" id="CHEBI:17754"/>
    </ligand>
</feature>
<reference evidence="12" key="1">
    <citation type="submission" date="2018-11" db="EMBL/GenBank/DDBJ databases">
        <title>Comparative genomics of Parolsenella catena and Libanicoccus massiliensis: Reclassification of Libanicoccus massiliensis as Parolsenella massiliensis comb. nov.</title>
        <authorList>
            <person name="Sakamoto M."/>
            <person name="Ikeyama N."/>
            <person name="Murakami T."/>
            <person name="Mori H."/>
            <person name="Yuki M."/>
            <person name="Ohkuma M."/>
        </authorList>
    </citation>
    <scope>NUCLEOTIDE SEQUENCE [LARGE SCALE GENOMIC DNA]</scope>
    <source>
        <strain evidence="12">JCM 31932</strain>
    </source>
</reference>
<evidence type="ECO:0000256" key="5">
    <source>
        <dbReference type="ARBA" id="ARBA00039147"/>
    </source>
</evidence>
<protein>
    <recommendedName>
        <fullName evidence="6">Glycerol dehydrogenase</fullName>
        <ecNumber evidence="5">1.1.1.6</ecNumber>
    </recommendedName>
</protein>
<dbReference type="EC" id="1.1.1.6" evidence="5"/>
<dbReference type="PANTHER" id="PTHR43616">
    <property type="entry name" value="GLYCEROL DEHYDROGENASE"/>
    <property type="match status" value="1"/>
</dbReference>
<evidence type="ECO:0000256" key="9">
    <source>
        <dbReference type="PIRSR" id="PIRSR000112-3"/>
    </source>
</evidence>
<dbReference type="GO" id="GO:0008888">
    <property type="term" value="F:glycerol dehydrogenase (NAD+) activity"/>
    <property type="evidence" value="ECO:0007669"/>
    <property type="project" value="UniProtKB-EC"/>
</dbReference>
<dbReference type="AlphaFoldDB" id="A0A3G9K7X7"/>
<evidence type="ECO:0000313" key="12">
    <source>
        <dbReference type="Proteomes" id="UP000273154"/>
    </source>
</evidence>
<gene>
    <name evidence="11" type="primary">gldA_1</name>
    <name evidence="11" type="ORF">Pcatena_12310</name>
</gene>
<comment type="pathway">
    <text evidence="4">Polyol metabolism; glycerol fermentation; glycerone phosphate from glycerol (oxidative route): step 1/2.</text>
</comment>
<keyword evidence="8" id="KW-0862">Zinc</keyword>
<keyword evidence="1 8" id="KW-0479">Metal-binding</keyword>
<dbReference type="Pfam" id="PF00465">
    <property type="entry name" value="Fe-ADH"/>
    <property type="match status" value="1"/>
</dbReference>
<evidence type="ECO:0000259" key="10">
    <source>
        <dbReference type="Pfam" id="PF00465"/>
    </source>
</evidence>
<dbReference type="KEGG" id="pcat:Pcatena_12310"/>